<evidence type="ECO:0000313" key="8">
    <source>
        <dbReference type="EMBL" id="KAB0795338.1"/>
    </source>
</evidence>
<dbReference type="EMBL" id="VVIM01000008">
    <property type="protein sequence ID" value="KAB0795338.1"/>
    <property type="molecule type" value="Genomic_DNA"/>
</dbReference>
<dbReference type="Pfam" id="PF13873">
    <property type="entry name" value="Myb_DNA-bind_5"/>
    <property type="match status" value="1"/>
</dbReference>
<dbReference type="InterPro" id="IPR028002">
    <property type="entry name" value="Myb_DNA-bind_5"/>
</dbReference>
<feature type="region of interest" description="Disordered" evidence="6">
    <location>
        <begin position="73"/>
        <end position="107"/>
    </location>
</feature>
<dbReference type="Proteomes" id="UP000327044">
    <property type="component" value="Unassembled WGS sequence"/>
</dbReference>
<keyword evidence="3" id="KW-0805">Transcription regulation</keyword>
<comment type="caution">
    <text evidence="8">The sequence shown here is derived from an EMBL/GenBank/DDBJ whole genome shotgun (WGS) entry which is preliminary data.</text>
</comment>
<keyword evidence="4" id="KW-0804">Transcription</keyword>
<dbReference type="InParanoid" id="A0A5N4ADM6"/>
<dbReference type="PANTHER" id="PTHR23098:SF16">
    <property type="entry name" value="REGULATORY PROTEIN ZESTE"/>
    <property type="match status" value="1"/>
</dbReference>
<gene>
    <name evidence="8" type="ORF">PPYR_12177</name>
</gene>
<evidence type="ECO:0000256" key="5">
    <source>
        <dbReference type="ARBA" id="ARBA00025466"/>
    </source>
</evidence>
<feature type="region of interest" description="Disordered" evidence="6">
    <location>
        <begin position="188"/>
        <end position="208"/>
    </location>
</feature>
<sequence length="292" mass="32901">MDVKSRQLSSKQKETLVNFVYARPDMYKGKLTGTYTNAVAMALWKEVTCMLNAIPGGATKDWKQWRKTWTDIKKNVKSRKTKEQRYSQGTGGGPPLSPPDPETCDDKSIDDKILEIITPVAIEGNEDVPEPDIIFDTIISGRSSETTELPAHSSTVIEESMEILQKNAMPDEVGEDIMLHHDYSLSLPSTSKADPVPVSAKKQPMKGMKNRYTKSARLADSISNNKKFLAISQKGILSTELYREKKLEVMKKHCENKANYYKQKIDASEKHHQENFKVLSEISNSLIKMSSK</sequence>
<comment type="function">
    <text evidence="5">Involved in transvection phenomena (= synapsis-dependent gene expression), where the synaptic pairing of chromosomes carrying genes with which zeste interacts influences the expression of these genes. Zeste binds to DNA and stimulates transcription from a nearby promoter.</text>
</comment>
<protein>
    <recommendedName>
        <fullName evidence="2">Regulatory protein zeste</fullName>
    </recommendedName>
</protein>
<evidence type="ECO:0000259" key="7">
    <source>
        <dbReference type="Pfam" id="PF13873"/>
    </source>
</evidence>
<evidence type="ECO:0000256" key="3">
    <source>
        <dbReference type="ARBA" id="ARBA00023015"/>
    </source>
</evidence>
<reference evidence="8 9" key="1">
    <citation type="journal article" date="2018" name="Elife">
        <title>Firefly genomes illuminate parallel origins of bioluminescence in beetles.</title>
        <authorList>
            <person name="Fallon T.R."/>
            <person name="Lower S.E."/>
            <person name="Chang C.H."/>
            <person name="Bessho-Uehara M."/>
            <person name="Martin G.J."/>
            <person name="Bewick A.J."/>
            <person name="Behringer M."/>
            <person name="Debat H.J."/>
            <person name="Wong I."/>
            <person name="Day J.C."/>
            <person name="Suvorov A."/>
            <person name="Silva C.J."/>
            <person name="Stanger-Hall K.F."/>
            <person name="Hall D.W."/>
            <person name="Schmitz R.J."/>
            <person name="Nelson D.R."/>
            <person name="Lewis S.M."/>
            <person name="Shigenobu S."/>
            <person name="Bybee S.M."/>
            <person name="Larracuente A.M."/>
            <person name="Oba Y."/>
            <person name="Weng J.K."/>
        </authorList>
    </citation>
    <scope>NUCLEOTIDE SEQUENCE [LARGE SCALE GENOMIC DNA]</scope>
    <source>
        <strain evidence="8">1611_PpyrPB1</strain>
        <tissue evidence="8">Whole body</tissue>
    </source>
</reference>
<dbReference type="PANTHER" id="PTHR23098">
    <property type="entry name" value="AGAP001331-PA-RELATED"/>
    <property type="match status" value="1"/>
</dbReference>
<dbReference type="OrthoDB" id="7543230at2759"/>
<evidence type="ECO:0000256" key="6">
    <source>
        <dbReference type="SAM" id="MobiDB-lite"/>
    </source>
</evidence>
<comment type="subunit">
    <text evidence="1">Self-associates forming complexes of several hundred monomers.</text>
</comment>
<dbReference type="AlphaFoldDB" id="A0A5N4ADM6"/>
<organism evidence="8 9">
    <name type="scientific">Photinus pyralis</name>
    <name type="common">Common eastern firefly</name>
    <name type="synonym">Lampyris pyralis</name>
    <dbReference type="NCBI Taxonomy" id="7054"/>
    <lineage>
        <taxon>Eukaryota</taxon>
        <taxon>Metazoa</taxon>
        <taxon>Ecdysozoa</taxon>
        <taxon>Arthropoda</taxon>
        <taxon>Hexapoda</taxon>
        <taxon>Insecta</taxon>
        <taxon>Pterygota</taxon>
        <taxon>Neoptera</taxon>
        <taxon>Endopterygota</taxon>
        <taxon>Coleoptera</taxon>
        <taxon>Polyphaga</taxon>
        <taxon>Elateriformia</taxon>
        <taxon>Elateroidea</taxon>
        <taxon>Lampyridae</taxon>
        <taxon>Lampyrinae</taxon>
        <taxon>Photinus</taxon>
    </lineage>
</organism>
<proteinExistence type="predicted"/>
<evidence type="ECO:0000256" key="2">
    <source>
        <dbReference type="ARBA" id="ARBA00016807"/>
    </source>
</evidence>
<dbReference type="GO" id="GO:0005634">
    <property type="term" value="C:nucleus"/>
    <property type="evidence" value="ECO:0007669"/>
    <property type="project" value="TreeGrafter"/>
</dbReference>
<name>A0A5N4ADM6_PHOPY</name>
<accession>A0A5N4ADM6</accession>
<evidence type="ECO:0000313" key="9">
    <source>
        <dbReference type="Proteomes" id="UP000327044"/>
    </source>
</evidence>
<evidence type="ECO:0000256" key="1">
    <source>
        <dbReference type="ARBA" id="ARBA00011764"/>
    </source>
</evidence>
<evidence type="ECO:0000256" key="4">
    <source>
        <dbReference type="ARBA" id="ARBA00023163"/>
    </source>
</evidence>
<feature type="domain" description="Myb/SANT-like DNA-binding" evidence="7">
    <location>
        <begin position="6"/>
        <end position="80"/>
    </location>
</feature>
<keyword evidence="9" id="KW-1185">Reference proteome</keyword>